<sequence>MGIGNSSSFLDISPVLVTLAALQPIWLSTIHISFSLFHSFSIDLHLFHIIPHSHFFPFIFLLLLFLFTVPLSHIIFSLITSLCLTCSFLYSYLLFSPYSLIYFNSLICSTFILFLFFSLFSFKFLSYHLSSICTFSLLFSIISAFIYSSVSILKL</sequence>
<keyword evidence="3" id="KW-1185">Reference proteome</keyword>
<dbReference type="AlphaFoldDB" id="A0A812EF09"/>
<protein>
    <submittedName>
        <fullName evidence="2">Uncharacterized protein</fullName>
    </submittedName>
</protein>
<dbReference type="EMBL" id="CAHIKZ030005320">
    <property type="protein sequence ID" value="CAE1322433.1"/>
    <property type="molecule type" value="Genomic_DNA"/>
</dbReference>
<reference evidence="2" key="1">
    <citation type="submission" date="2021-01" db="EMBL/GenBank/DDBJ databases">
        <authorList>
            <person name="Li R."/>
            <person name="Bekaert M."/>
        </authorList>
    </citation>
    <scope>NUCLEOTIDE SEQUENCE</scope>
    <source>
        <strain evidence="2">Farmed</strain>
    </source>
</reference>
<proteinExistence type="predicted"/>
<gene>
    <name evidence="2" type="ORF">SPHA_72403</name>
</gene>
<keyword evidence="1" id="KW-1133">Transmembrane helix</keyword>
<feature type="transmembrane region" description="Helical" evidence="1">
    <location>
        <begin position="101"/>
        <end position="120"/>
    </location>
</feature>
<evidence type="ECO:0000313" key="2">
    <source>
        <dbReference type="EMBL" id="CAE1322433.1"/>
    </source>
</evidence>
<accession>A0A812EF09</accession>
<keyword evidence="1" id="KW-0812">Transmembrane</keyword>
<feature type="transmembrane region" description="Helical" evidence="1">
    <location>
        <begin position="46"/>
        <end position="67"/>
    </location>
</feature>
<dbReference type="Proteomes" id="UP000597762">
    <property type="component" value="Unassembled WGS sequence"/>
</dbReference>
<evidence type="ECO:0000313" key="3">
    <source>
        <dbReference type="Proteomes" id="UP000597762"/>
    </source>
</evidence>
<organism evidence="2 3">
    <name type="scientific">Acanthosepion pharaonis</name>
    <name type="common">Pharaoh cuttlefish</name>
    <name type="synonym">Sepia pharaonis</name>
    <dbReference type="NCBI Taxonomy" id="158019"/>
    <lineage>
        <taxon>Eukaryota</taxon>
        <taxon>Metazoa</taxon>
        <taxon>Spiralia</taxon>
        <taxon>Lophotrochozoa</taxon>
        <taxon>Mollusca</taxon>
        <taxon>Cephalopoda</taxon>
        <taxon>Coleoidea</taxon>
        <taxon>Decapodiformes</taxon>
        <taxon>Sepiida</taxon>
        <taxon>Sepiina</taxon>
        <taxon>Sepiidae</taxon>
        <taxon>Acanthosepion</taxon>
    </lineage>
</organism>
<feature type="transmembrane region" description="Helical" evidence="1">
    <location>
        <begin position="74"/>
        <end position="95"/>
    </location>
</feature>
<name>A0A812EF09_ACAPH</name>
<feature type="transmembrane region" description="Helical" evidence="1">
    <location>
        <begin position="12"/>
        <end position="34"/>
    </location>
</feature>
<keyword evidence="1" id="KW-0472">Membrane</keyword>
<comment type="caution">
    <text evidence="2">The sequence shown here is derived from an EMBL/GenBank/DDBJ whole genome shotgun (WGS) entry which is preliminary data.</text>
</comment>
<evidence type="ECO:0000256" key="1">
    <source>
        <dbReference type="SAM" id="Phobius"/>
    </source>
</evidence>
<feature type="transmembrane region" description="Helical" evidence="1">
    <location>
        <begin position="132"/>
        <end position="153"/>
    </location>
</feature>